<dbReference type="PANTHER" id="PTHR23135:SF7">
    <property type="entry name" value="LIPID II ISOGLUTAMINYL SYNTHASE (GLUTAMINE-HYDROLYZING) SUBUNIT MURT"/>
    <property type="match status" value="1"/>
</dbReference>
<dbReference type="AlphaFoldDB" id="A0A6J6CAK5"/>
<dbReference type="InterPro" id="IPR036565">
    <property type="entry name" value="Mur-like_cat_sf"/>
</dbReference>
<dbReference type="SUPFAM" id="SSF53623">
    <property type="entry name" value="MurD-like peptide ligases, catalytic domain"/>
    <property type="match status" value="1"/>
</dbReference>
<evidence type="ECO:0000259" key="1">
    <source>
        <dbReference type="Pfam" id="PF08245"/>
    </source>
</evidence>
<dbReference type="Pfam" id="PF08353">
    <property type="entry name" value="MurT_C"/>
    <property type="match status" value="1"/>
</dbReference>
<gene>
    <name evidence="3" type="ORF">UFOPK1537_00145</name>
</gene>
<dbReference type="InterPro" id="IPR013221">
    <property type="entry name" value="Mur_ligase_cen"/>
</dbReference>
<evidence type="ECO:0000259" key="2">
    <source>
        <dbReference type="Pfam" id="PF08353"/>
    </source>
</evidence>
<accession>A0A6J6CAK5</accession>
<dbReference type="PANTHER" id="PTHR23135">
    <property type="entry name" value="MUR LIGASE FAMILY MEMBER"/>
    <property type="match status" value="1"/>
</dbReference>
<organism evidence="3">
    <name type="scientific">freshwater metagenome</name>
    <dbReference type="NCBI Taxonomy" id="449393"/>
    <lineage>
        <taxon>unclassified sequences</taxon>
        <taxon>metagenomes</taxon>
        <taxon>ecological metagenomes</taxon>
    </lineage>
</organism>
<dbReference type="GO" id="GO:0016881">
    <property type="term" value="F:acid-amino acid ligase activity"/>
    <property type="evidence" value="ECO:0007669"/>
    <property type="project" value="InterPro"/>
</dbReference>
<feature type="domain" description="Lipid II isoglutaminyl synthase (glutamine-hydrolyzing) subunit MurT C-terminal" evidence="2">
    <location>
        <begin position="304"/>
        <end position="405"/>
    </location>
</feature>
<feature type="domain" description="Mur ligase central" evidence="1">
    <location>
        <begin position="53"/>
        <end position="260"/>
    </location>
</feature>
<protein>
    <submittedName>
        <fullName evidence="3">Unannotated protein</fullName>
    </submittedName>
</protein>
<sequence length="421" mass="44879">MKLSLALLVGKLVRQVVKLRGGGSAYPGRIALLIEPLLLEKTLGSFPMGVVLVSGSNGKSTTTSLTVAALESQGLKVFSNSSGSNMPRGIGSAIVNSSALSGKITADIAVIEVDEGYAKQISKQLVPKWFVLTNVQIDQLNRFYEPDRVFEMLLDAARFATEGVVINGTDANLIELASRLERVPVFQIDASKEALSSWPKGALAAPIFGVTSNHDPIPVIATIKNESEGVARLEVSGENITVQMTGKGLHFAIATALAIAAASKLSPSSFELSRATKAIEAQPTVYGRGELTSYKGTSFKIMMMKNPPSMQANLVAMGKTECNIWIAVDEGTPDTSWIYDIDFSGISAVEVVSGSMAWHVALKLGYAGIAVRSVTPDSKTALQSYVAYLSTSGKEGILLSNYEQMMFVRKQIGLHDLEGGR</sequence>
<dbReference type="EMBL" id="CAEZSX010000011">
    <property type="protein sequence ID" value="CAB4548452.1"/>
    <property type="molecule type" value="Genomic_DNA"/>
</dbReference>
<dbReference type="Pfam" id="PF08245">
    <property type="entry name" value="Mur_ligase_M"/>
    <property type="match status" value="1"/>
</dbReference>
<dbReference type="GO" id="GO:0005524">
    <property type="term" value="F:ATP binding"/>
    <property type="evidence" value="ECO:0007669"/>
    <property type="project" value="InterPro"/>
</dbReference>
<evidence type="ECO:0000313" key="3">
    <source>
        <dbReference type="EMBL" id="CAB4548452.1"/>
    </source>
</evidence>
<dbReference type="InterPro" id="IPR013564">
    <property type="entry name" value="MurT_C"/>
</dbReference>
<name>A0A6J6CAK5_9ZZZZ</name>
<dbReference type="Gene3D" id="3.40.1190.10">
    <property type="entry name" value="Mur-like, catalytic domain"/>
    <property type="match status" value="1"/>
</dbReference>
<proteinExistence type="predicted"/>
<reference evidence="3" key="1">
    <citation type="submission" date="2020-05" db="EMBL/GenBank/DDBJ databases">
        <authorList>
            <person name="Chiriac C."/>
            <person name="Salcher M."/>
            <person name="Ghai R."/>
            <person name="Kavagutti S V."/>
        </authorList>
    </citation>
    <scope>NUCLEOTIDE SEQUENCE</scope>
</reference>